<dbReference type="RefSeq" id="WP_216707095.1">
    <property type="nucleotide sequence ID" value="NZ_CP076683.1"/>
</dbReference>
<dbReference type="EMBL" id="CP076683">
    <property type="protein sequence ID" value="QWV18486.1"/>
    <property type="molecule type" value="Genomic_DNA"/>
</dbReference>
<keyword evidence="1" id="KW-1133">Transmembrane helix</keyword>
<organism evidence="2 3">
    <name type="scientific">Stutzerimonas zhaodongensis</name>
    <dbReference type="NCBI Taxonomy" id="1176257"/>
    <lineage>
        <taxon>Bacteria</taxon>
        <taxon>Pseudomonadati</taxon>
        <taxon>Pseudomonadota</taxon>
        <taxon>Gammaproteobacteria</taxon>
        <taxon>Pseudomonadales</taxon>
        <taxon>Pseudomonadaceae</taxon>
        <taxon>Stutzerimonas</taxon>
    </lineage>
</organism>
<reference evidence="2 3" key="1">
    <citation type="submission" date="2021-06" db="EMBL/GenBank/DDBJ databases">
        <title>Microbial metabolic specificity influences pelagic lipid remineralization.</title>
        <authorList>
            <person name="Behrendt L."/>
            <person name="Hunter J.E."/>
            <person name="Alcolombri U."/>
            <person name="Smriga S."/>
            <person name="Mincer T."/>
            <person name="Lowenstein D.P."/>
            <person name="Peaudecerf F.J."/>
            <person name="Fernandez V.I."/>
            <person name="Fredricks H."/>
            <person name="Almblad H."/>
            <person name="Harrison J.J."/>
            <person name="Stocker R."/>
            <person name="Van Mooy B.A.S."/>
        </authorList>
    </citation>
    <scope>NUCLEOTIDE SEQUENCE [LARGE SCALE GENOMIC DNA]</scope>
    <source>
        <strain evidence="2 3">A252</strain>
    </source>
</reference>
<evidence type="ECO:0000313" key="2">
    <source>
        <dbReference type="EMBL" id="QWV18486.1"/>
    </source>
</evidence>
<name>A0ABX8IXJ4_9GAMM</name>
<feature type="transmembrane region" description="Helical" evidence="1">
    <location>
        <begin position="25"/>
        <end position="54"/>
    </location>
</feature>
<keyword evidence="1" id="KW-0472">Membrane</keyword>
<keyword evidence="1" id="KW-0812">Transmembrane</keyword>
<dbReference type="Proteomes" id="UP000683436">
    <property type="component" value="Chromosome"/>
</dbReference>
<proteinExistence type="predicted"/>
<accession>A0ABX8IXJ4</accession>
<evidence type="ECO:0000256" key="1">
    <source>
        <dbReference type="SAM" id="Phobius"/>
    </source>
</evidence>
<protein>
    <submittedName>
        <fullName evidence="2">Uncharacterized protein</fullName>
    </submittedName>
</protein>
<evidence type="ECO:0000313" key="3">
    <source>
        <dbReference type="Proteomes" id="UP000683436"/>
    </source>
</evidence>
<sequence length="58" mass="6541">MLSITSALICAAVLGLWFPVTRWLAIISAAALCFFYPWLGVVLATAVTWAFYYFHVRK</sequence>
<gene>
    <name evidence="2" type="ORF">KQ248_07430</name>
</gene>
<keyword evidence="3" id="KW-1185">Reference proteome</keyword>